<keyword evidence="1" id="KW-0812">Transmembrane</keyword>
<proteinExistence type="predicted"/>
<dbReference type="EMBL" id="MHKL01000013">
    <property type="protein sequence ID" value="OGY89597.1"/>
    <property type="molecule type" value="Genomic_DNA"/>
</dbReference>
<protein>
    <submittedName>
        <fullName evidence="2">Uncharacterized protein</fullName>
    </submittedName>
</protein>
<name>A0A1G2BMU2_9BACT</name>
<accession>A0A1G2BMU2</accession>
<organism evidence="2 3">
    <name type="scientific">Candidatus Komeilibacteria bacterium RIFCSPLOWO2_01_FULL_45_10</name>
    <dbReference type="NCBI Taxonomy" id="1798550"/>
    <lineage>
        <taxon>Bacteria</taxon>
        <taxon>Candidatus Komeiliibacteriota</taxon>
    </lineage>
</organism>
<keyword evidence="1" id="KW-1133">Transmembrane helix</keyword>
<feature type="transmembrane region" description="Helical" evidence="1">
    <location>
        <begin position="12"/>
        <end position="29"/>
    </location>
</feature>
<dbReference type="STRING" id="1798550.A2927_01705"/>
<evidence type="ECO:0000313" key="3">
    <source>
        <dbReference type="Proteomes" id="UP000178849"/>
    </source>
</evidence>
<evidence type="ECO:0000256" key="1">
    <source>
        <dbReference type="SAM" id="Phobius"/>
    </source>
</evidence>
<gene>
    <name evidence="2" type="ORF">A2927_01705</name>
</gene>
<sequence length="102" mass="11647">MDKENKNNKIHLRHIAISILMLFNFWELWDIAGVSNAYGTLIGFFAVAAPLAGILFFTSFFAKDKDEDWLKKISIIGMAVAVITLFVSGLLAIYRLIHYYLF</sequence>
<feature type="transmembrane region" description="Helical" evidence="1">
    <location>
        <begin position="41"/>
        <end position="61"/>
    </location>
</feature>
<keyword evidence="1" id="KW-0472">Membrane</keyword>
<dbReference type="AlphaFoldDB" id="A0A1G2BMU2"/>
<evidence type="ECO:0000313" key="2">
    <source>
        <dbReference type="EMBL" id="OGY89597.1"/>
    </source>
</evidence>
<reference evidence="2 3" key="1">
    <citation type="journal article" date="2016" name="Nat. Commun.">
        <title>Thousands of microbial genomes shed light on interconnected biogeochemical processes in an aquifer system.</title>
        <authorList>
            <person name="Anantharaman K."/>
            <person name="Brown C.T."/>
            <person name="Hug L.A."/>
            <person name="Sharon I."/>
            <person name="Castelle C.J."/>
            <person name="Probst A.J."/>
            <person name="Thomas B.C."/>
            <person name="Singh A."/>
            <person name="Wilkins M.J."/>
            <person name="Karaoz U."/>
            <person name="Brodie E.L."/>
            <person name="Williams K.H."/>
            <person name="Hubbard S.S."/>
            <person name="Banfield J.F."/>
        </authorList>
    </citation>
    <scope>NUCLEOTIDE SEQUENCE [LARGE SCALE GENOMIC DNA]</scope>
</reference>
<comment type="caution">
    <text evidence="2">The sequence shown here is derived from an EMBL/GenBank/DDBJ whole genome shotgun (WGS) entry which is preliminary data.</text>
</comment>
<feature type="transmembrane region" description="Helical" evidence="1">
    <location>
        <begin position="73"/>
        <end position="97"/>
    </location>
</feature>
<dbReference type="Proteomes" id="UP000178849">
    <property type="component" value="Unassembled WGS sequence"/>
</dbReference>